<proteinExistence type="predicted"/>
<accession>A0ABR9KRK7</accession>
<feature type="signal peptide" evidence="2">
    <location>
        <begin position="1"/>
        <end position="22"/>
    </location>
</feature>
<dbReference type="Proteomes" id="UP000661607">
    <property type="component" value="Unassembled WGS sequence"/>
</dbReference>
<evidence type="ECO:0000313" key="3">
    <source>
        <dbReference type="EMBL" id="MBE1564662.1"/>
    </source>
</evidence>
<keyword evidence="4" id="KW-1185">Reference proteome</keyword>
<dbReference type="PROSITE" id="PS51257">
    <property type="entry name" value="PROKAR_LIPOPROTEIN"/>
    <property type="match status" value="1"/>
</dbReference>
<keyword evidence="2" id="KW-0732">Signal</keyword>
<organism evidence="3 4">
    <name type="scientific">Nonomuraea africana</name>
    <dbReference type="NCBI Taxonomy" id="46171"/>
    <lineage>
        <taxon>Bacteria</taxon>
        <taxon>Bacillati</taxon>
        <taxon>Actinomycetota</taxon>
        <taxon>Actinomycetes</taxon>
        <taxon>Streptosporangiales</taxon>
        <taxon>Streptosporangiaceae</taxon>
        <taxon>Nonomuraea</taxon>
    </lineage>
</organism>
<feature type="region of interest" description="Disordered" evidence="1">
    <location>
        <begin position="24"/>
        <end position="43"/>
    </location>
</feature>
<evidence type="ECO:0000256" key="2">
    <source>
        <dbReference type="SAM" id="SignalP"/>
    </source>
</evidence>
<evidence type="ECO:0000256" key="1">
    <source>
        <dbReference type="SAM" id="MobiDB-lite"/>
    </source>
</evidence>
<protein>
    <submittedName>
        <fullName evidence="3">Uncharacterized protein</fullName>
    </submittedName>
</protein>
<sequence>MSLVTRTAAALLIVLAAGTACGTKPDPAAPPPAQNPPADQTVPAVRPDLEFGQTGSVIGENGTKLTMTPYAIMYTKDAKESTAPANGWYVVIAIRGEATGGIDRVAPPISGNGFYWRGEEVTLDPSEGNASNTSWTGTVNEFGSPMEPGHPEAVLETFDVPAKGGRLIYINADGTITAWRLPSSDSGDQKVFERVRARMTEFGGERP</sequence>
<name>A0ABR9KRK7_9ACTN</name>
<dbReference type="EMBL" id="JADBEF010000001">
    <property type="protein sequence ID" value="MBE1564662.1"/>
    <property type="molecule type" value="Genomic_DNA"/>
</dbReference>
<evidence type="ECO:0000313" key="4">
    <source>
        <dbReference type="Proteomes" id="UP000661607"/>
    </source>
</evidence>
<comment type="caution">
    <text evidence="3">The sequence shown here is derived from an EMBL/GenBank/DDBJ whole genome shotgun (WGS) entry which is preliminary data.</text>
</comment>
<gene>
    <name evidence="3" type="ORF">H4W81_007441</name>
</gene>
<dbReference type="RefSeq" id="WP_192778995.1">
    <property type="nucleotide sequence ID" value="NZ_BAAASY010000009.1"/>
</dbReference>
<feature type="chain" id="PRO_5045441323" evidence="2">
    <location>
        <begin position="23"/>
        <end position="207"/>
    </location>
</feature>
<reference evidence="3 4" key="1">
    <citation type="submission" date="2020-10" db="EMBL/GenBank/DDBJ databases">
        <title>Sequencing the genomes of 1000 actinobacteria strains.</title>
        <authorList>
            <person name="Klenk H.-P."/>
        </authorList>
    </citation>
    <scope>NUCLEOTIDE SEQUENCE [LARGE SCALE GENOMIC DNA]</scope>
    <source>
        <strain evidence="3 4">DSM 43748</strain>
    </source>
</reference>